<accession>A0AB39BE11</accession>
<proteinExistence type="predicted"/>
<dbReference type="InterPro" id="IPR036388">
    <property type="entry name" value="WH-like_DNA-bd_sf"/>
</dbReference>
<dbReference type="PANTHER" id="PTHR33164:SF99">
    <property type="entry name" value="MARR FAMILY REGULATORY PROTEIN"/>
    <property type="match status" value="1"/>
</dbReference>
<organism evidence="2">
    <name type="scientific">Herbiconiux sp. A18JL235</name>
    <dbReference type="NCBI Taxonomy" id="3152363"/>
    <lineage>
        <taxon>Bacteria</taxon>
        <taxon>Bacillati</taxon>
        <taxon>Actinomycetota</taxon>
        <taxon>Actinomycetes</taxon>
        <taxon>Micrococcales</taxon>
        <taxon>Microbacteriaceae</taxon>
        <taxon>Herbiconiux</taxon>
    </lineage>
</organism>
<reference evidence="2" key="1">
    <citation type="submission" date="2024-05" db="EMBL/GenBank/DDBJ databases">
        <title>Herbiconiux sp. A18JL235.</title>
        <authorList>
            <person name="Zhang G."/>
        </authorList>
    </citation>
    <scope>NUCLEOTIDE SEQUENCE</scope>
    <source>
        <strain evidence="2">A18JL235</strain>
    </source>
</reference>
<dbReference type="Pfam" id="PF01047">
    <property type="entry name" value="MarR"/>
    <property type="match status" value="1"/>
</dbReference>
<gene>
    <name evidence="2" type="ORF">ABFY20_15070</name>
</gene>
<feature type="domain" description="HTH marR-type" evidence="1">
    <location>
        <begin position="13"/>
        <end position="149"/>
    </location>
</feature>
<name>A0AB39BE11_9MICO</name>
<dbReference type="RefSeq" id="WP_368497051.1">
    <property type="nucleotide sequence ID" value="NZ_CP162511.1"/>
</dbReference>
<dbReference type="AlphaFoldDB" id="A0AB39BE11"/>
<dbReference type="Gene3D" id="1.10.10.10">
    <property type="entry name" value="Winged helix-like DNA-binding domain superfamily/Winged helix DNA-binding domain"/>
    <property type="match status" value="1"/>
</dbReference>
<dbReference type="InterPro" id="IPR039422">
    <property type="entry name" value="MarR/SlyA-like"/>
</dbReference>
<sequence>MDAEPVRWLTHEQLRAWIRLEAVAELLPPVLDSQLQRDAQLTHFEYLVLAKLSEAPDRVLRMTALAATTNATLPRLSHVVSRLEARDFVERVPCPSDRRATNAHLTEAGWQKVVDTAPGHVATVRETVIDALTDEQLRQLDDIMAALLRRLDPDNTLRYLP</sequence>
<dbReference type="PROSITE" id="PS50995">
    <property type="entry name" value="HTH_MARR_2"/>
    <property type="match status" value="1"/>
</dbReference>
<dbReference type="PANTHER" id="PTHR33164">
    <property type="entry name" value="TRANSCRIPTIONAL REGULATOR, MARR FAMILY"/>
    <property type="match status" value="1"/>
</dbReference>
<evidence type="ECO:0000259" key="1">
    <source>
        <dbReference type="PROSITE" id="PS50995"/>
    </source>
</evidence>
<dbReference type="PRINTS" id="PR00598">
    <property type="entry name" value="HTHMARR"/>
</dbReference>
<dbReference type="SUPFAM" id="SSF46785">
    <property type="entry name" value="Winged helix' DNA-binding domain"/>
    <property type="match status" value="1"/>
</dbReference>
<dbReference type="InterPro" id="IPR000835">
    <property type="entry name" value="HTH_MarR-typ"/>
</dbReference>
<evidence type="ECO:0000313" key="2">
    <source>
        <dbReference type="EMBL" id="XDI04646.1"/>
    </source>
</evidence>
<dbReference type="EMBL" id="CP162511">
    <property type="protein sequence ID" value="XDI04646.1"/>
    <property type="molecule type" value="Genomic_DNA"/>
</dbReference>
<dbReference type="GO" id="GO:0006950">
    <property type="term" value="P:response to stress"/>
    <property type="evidence" value="ECO:0007669"/>
    <property type="project" value="TreeGrafter"/>
</dbReference>
<dbReference type="InterPro" id="IPR036390">
    <property type="entry name" value="WH_DNA-bd_sf"/>
</dbReference>
<dbReference type="SMART" id="SM00347">
    <property type="entry name" value="HTH_MARR"/>
    <property type="match status" value="1"/>
</dbReference>
<protein>
    <submittedName>
        <fullName evidence="2">MarR family winged helix-turn-helix transcriptional regulator</fullName>
    </submittedName>
</protein>
<dbReference type="GO" id="GO:0003700">
    <property type="term" value="F:DNA-binding transcription factor activity"/>
    <property type="evidence" value="ECO:0007669"/>
    <property type="project" value="InterPro"/>
</dbReference>